<comment type="caution">
    <text evidence="3">The sequence shown here is derived from an EMBL/GenBank/DDBJ whole genome shotgun (WGS) entry which is preliminary data.</text>
</comment>
<evidence type="ECO:0000256" key="1">
    <source>
        <dbReference type="SAM" id="MobiDB-lite"/>
    </source>
</evidence>
<name>A0A7W9PD54_9NOCA</name>
<evidence type="ECO:0000313" key="3">
    <source>
        <dbReference type="EMBL" id="MBB5913987.1"/>
    </source>
</evidence>
<dbReference type="AlphaFoldDB" id="A0A7W9PD54"/>
<dbReference type="Proteomes" id="UP000540412">
    <property type="component" value="Unassembled WGS sequence"/>
</dbReference>
<sequence length="489" mass="52502">MSRRPRTGARVTKAATRFGRITRRLGLLPAVLLAVSAGAAIALAAYWILRVVIHTSSAPAAPIDLTKLAFTVVGGIGGVVALVIAYRRQRDIEQGRFVERFGAAAAQLGSGDVAVRLAGVYAMAGAADESDGPRRQQCVDVLCGYLRLPYDVDHGSTGRTKLVTTTPRVERGRDRGTVEEHVEYRQNDREVRRTIVRVIIDRLRSDSEYDWSASDFDFRDAHLEESGFGSTTFGGSARFARATFAATADFRGATFTGAADFRNATFTDTAYFKNATFAGTTDFRDATFADTAYFKNATFTGPAHFRRSAFAAISYFRNATFSADTDFRSATFADTTYFRNGVFGGTADFTSTAFGGTADFTGTAFSATAYFGLTAFSGTAYFEDAEFTGDAHFTSAAFTATAYFAGTRFGSAASFLGTDFGSQRISFDGPGRWGAIAPRFDWDADPRTKPANVDLQDRPPPVSGQDTGLAPDAGNGRVGEPVGEGRQIG</sequence>
<keyword evidence="4" id="KW-1185">Reference proteome</keyword>
<feature type="transmembrane region" description="Helical" evidence="2">
    <location>
        <begin position="27"/>
        <end position="48"/>
    </location>
</feature>
<feature type="region of interest" description="Disordered" evidence="1">
    <location>
        <begin position="439"/>
        <end position="489"/>
    </location>
</feature>
<keyword evidence="2" id="KW-0472">Membrane</keyword>
<proteinExistence type="predicted"/>
<dbReference type="Pfam" id="PF13576">
    <property type="entry name" value="Pentapeptide_3"/>
    <property type="match status" value="1"/>
</dbReference>
<keyword evidence="2" id="KW-1133">Transmembrane helix</keyword>
<feature type="transmembrane region" description="Helical" evidence="2">
    <location>
        <begin position="68"/>
        <end position="86"/>
    </location>
</feature>
<evidence type="ECO:0000313" key="4">
    <source>
        <dbReference type="Proteomes" id="UP000540412"/>
    </source>
</evidence>
<reference evidence="3 4" key="1">
    <citation type="submission" date="2020-08" db="EMBL/GenBank/DDBJ databases">
        <title>Sequencing the genomes of 1000 actinobacteria strains.</title>
        <authorList>
            <person name="Klenk H.-P."/>
        </authorList>
    </citation>
    <scope>NUCLEOTIDE SEQUENCE [LARGE SCALE GENOMIC DNA]</scope>
    <source>
        <strain evidence="3 4">DSM 43582</strain>
    </source>
</reference>
<protein>
    <recommendedName>
        <fullName evidence="5">Pentapeptide repeat protein</fullName>
    </recommendedName>
</protein>
<dbReference type="Gene3D" id="2.160.20.80">
    <property type="entry name" value="E3 ubiquitin-protein ligase SopA"/>
    <property type="match status" value="1"/>
</dbReference>
<evidence type="ECO:0000256" key="2">
    <source>
        <dbReference type="SAM" id="Phobius"/>
    </source>
</evidence>
<keyword evidence="2" id="KW-0812">Transmembrane</keyword>
<gene>
    <name evidence="3" type="ORF">BJY24_002854</name>
</gene>
<accession>A0A7W9PD54</accession>
<dbReference type="EMBL" id="JACHIT010000001">
    <property type="protein sequence ID" value="MBB5913987.1"/>
    <property type="molecule type" value="Genomic_DNA"/>
</dbReference>
<dbReference type="InterPro" id="IPR001646">
    <property type="entry name" value="5peptide_repeat"/>
</dbReference>
<organism evidence="3 4">
    <name type="scientific">Nocardia transvalensis</name>
    <dbReference type="NCBI Taxonomy" id="37333"/>
    <lineage>
        <taxon>Bacteria</taxon>
        <taxon>Bacillati</taxon>
        <taxon>Actinomycetota</taxon>
        <taxon>Actinomycetes</taxon>
        <taxon>Mycobacteriales</taxon>
        <taxon>Nocardiaceae</taxon>
        <taxon>Nocardia</taxon>
    </lineage>
</organism>
<evidence type="ECO:0008006" key="5">
    <source>
        <dbReference type="Google" id="ProtNLM"/>
    </source>
</evidence>
<dbReference type="RefSeq" id="WP_157185308.1">
    <property type="nucleotide sequence ID" value="NZ_JACHIT010000001.1"/>
</dbReference>